<evidence type="ECO:0000256" key="1">
    <source>
        <dbReference type="SAM" id="MobiDB-lite"/>
    </source>
</evidence>
<gene>
    <name evidence="2" type="ORF">OKIOD_LOCUS13820</name>
</gene>
<sequence>MKKRIAAITSFGIFELYKDTDKSQEKKNEKKANAVNTIEGLRSYKSIVLKQFNVEIARRREKTGYVRNYFQLRKDISLIDVRKPSRRLLFHVLYQIEKWLKAFHEHAASCPPKLPPYVPDRKEMKKDEEIVSATLEVLLPIWETRFVTLVGDKLTVYKGKDANSDVFMSSNLKDMIVQPTKDAYFQISEKYESDTKAYNHILGLKTTKTKNPATWLKQLSTFYEKGTPSTIRRTLGQSSLPTMSSPNPSPMSIRREISDPTGKTIPPSPSIAIRSPSLQRLHRSGTHTTITTTDSLMQSIDEEDLTLENENNKIGDADSSTGYISPSDIVSRPKISHNITSPAETITLQEFLDDSEKAEGRQTPENIDEIEVDINNSLKLDETQMIVTDKVAAWMNRENLGPIMEDYDPVGDYLRNPMDFDDDSDRSSGVSENSKDDWLKESFSAANSYNLNSSNVFRERPVARPKKPQVQNVFTGRFDEFDGEFFEHRTFHETFSSEFDFGTQFGRKNTKTTTEVFEQFVPCVREESWKKTIRVETKEESEILEAPPRRIKR</sequence>
<dbReference type="Proteomes" id="UP001158576">
    <property type="component" value="Chromosome 2"/>
</dbReference>
<evidence type="ECO:0000313" key="3">
    <source>
        <dbReference type="Proteomes" id="UP001158576"/>
    </source>
</evidence>
<reference evidence="2 3" key="1">
    <citation type="submission" date="2021-04" db="EMBL/GenBank/DDBJ databases">
        <authorList>
            <person name="Bliznina A."/>
        </authorList>
    </citation>
    <scope>NUCLEOTIDE SEQUENCE [LARGE SCALE GENOMIC DNA]</scope>
</reference>
<evidence type="ECO:0000313" key="2">
    <source>
        <dbReference type="EMBL" id="CAG5110677.1"/>
    </source>
</evidence>
<proteinExistence type="predicted"/>
<organism evidence="2 3">
    <name type="scientific">Oikopleura dioica</name>
    <name type="common">Tunicate</name>
    <dbReference type="NCBI Taxonomy" id="34765"/>
    <lineage>
        <taxon>Eukaryota</taxon>
        <taxon>Metazoa</taxon>
        <taxon>Chordata</taxon>
        <taxon>Tunicata</taxon>
        <taxon>Appendicularia</taxon>
        <taxon>Copelata</taxon>
        <taxon>Oikopleuridae</taxon>
        <taxon>Oikopleura</taxon>
    </lineage>
</organism>
<feature type="compositionally biased region" description="Low complexity" evidence="1">
    <location>
        <begin position="238"/>
        <end position="251"/>
    </location>
</feature>
<dbReference type="EMBL" id="OU015567">
    <property type="protein sequence ID" value="CAG5110677.1"/>
    <property type="molecule type" value="Genomic_DNA"/>
</dbReference>
<feature type="region of interest" description="Disordered" evidence="1">
    <location>
        <begin position="415"/>
        <end position="434"/>
    </location>
</feature>
<feature type="region of interest" description="Disordered" evidence="1">
    <location>
        <begin position="232"/>
        <end position="251"/>
    </location>
</feature>
<keyword evidence="3" id="KW-1185">Reference proteome</keyword>
<accession>A0ABN7T8F0</accession>
<name>A0ABN7T8F0_OIKDI</name>
<protein>
    <submittedName>
        <fullName evidence="2">Oidioi.mRNA.OKI2018_I69.chr2.g5055.t1.cds</fullName>
    </submittedName>
</protein>